<evidence type="ECO:0000313" key="3">
    <source>
        <dbReference type="Proteomes" id="UP000054399"/>
    </source>
</evidence>
<keyword evidence="3" id="KW-1185">Reference proteome</keyword>
<protein>
    <submittedName>
        <fullName evidence="2">Uncharacterized protein</fullName>
    </submittedName>
</protein>
<dbReference type="EMBL" id="ATAM02000011">
    <property type="protein sequence ID" value="KAL0242374.1"/>
    <property type="molecule type" value="Genomic_DNA"/>
</dbReference>
<evidence type="ECO:0000256" key="1">
    <source>
        <dbReference type="SAM" id="MobiDB-lite"/>
    </source>
</evidence>
<feature type="compositionally biased region" description="Polar residues" evidence="1">
    <location>
        <begin position="63"/>
        <end position="74"/>
    </location>
</feature>
<evidence type="ECO:0000313" key="2">
    <source>
        <dbReference type="EMBL" id="KAL0242374.1"/>
    </source>
</evidence>
<feature type="region of interest" description="Disordered" evidence="1">
    <location>
        <begin position="52"/>
        <end position="74"/>
    </location>
</feature>
<proteinExistence type="predicted"/>
<reference evidence="2" key="1">
    <citation type="submission" date="2015-01" db="EMBL/GenBank/DDBJ databases">
        <authorList>
            <consortium name="The Broad Institute Genomics Platform"/>
            <person name="Cuomo C."/>
            <person name="Litvintseva A."/>
            <person name="Chen Y."/>
            <person name="Heitman J."/>
            <person name="Sun S."/>
            <person name="Springer D."/>
            <person name="Dromer F."/>
            <person name="Young S."/>
            <person name="Zeng Q."/>
            <person name="Gargeya S."/>
            <person name="Abouelleil A."/>
            <person name="Alvarado L."/>
            <person name="Chapman S.B."/>
            <person name="Gainer-Dewar J."/>
            <person name="Goldberg J."/>
            <person name="Griggs A."/>
            <person name="Gujja S."/>
            <person name="Hansen M."/>
            <person name="Howarth C."/>
            <person name="Imamovic A."/>
            <person name="Larimer J."/>
            <person name="Murphy C."/>
            <person name="Naylor J."/>
            <person name="Pearson M."/>
            <person name="Priest M."/>
            <person name="Roberts A."/>
            <person name="Saif S."/>
            <person name="Shea T."/>
            <person name="Sykes S."/>
            <person name="Wortman J."/>
            <person name="Nusbaum C."/>
            <person name="Birren B."/>
        </authorList>
    </citation>
    <scope>NUCLEOTIDE SEQUENCE</scope>
    <source>
        <strain evidence="2">IND107</strain>
    </source>
</reference>
<organism evidence="2 3">
    <name type="scientific">Cryptococcus tetragattii IND107</name>
    <dbReference type="NCBI Taxonomy" id="1296105"/>
    <lineage>
        <taxon>Eukaryota</taxon>
        <taxon>Fungi</taxon>
        <taxon>Dikarya</taxon>
        <taxon>Basidiomycota</taxon>
        <taxon>Agaricomycotina</taxon>
        <taxon>Tremellomycetes</taxon>
        <taxon>Tremellales</taxon>
        <taxon>Cryptococcaceae</taxon>
        <taxon>Cryptococcus</taxon>
        <taxon>Cryptococcus gattii species complex</taxon>
    </lineage>
</organism>
<comment type="caution">
    <text evidence="2">The sequence shown here is derived from an EMBL/GenBank/DDBJ whole genome shotgun (WGS) entry which is preliminary data.</text>
</comment>
<gene>
    <name evidence="2" type="ORF">I308_106003</name>
</gene>
<accession>A0ABR3BKS1</accession>
<reference evidence="2" key="2">
    <citation type="submission" date="2024-01" db="EMBL/GenBank/DDBJ databases">
        <title>Comparative genomics of Cryptococcus and Kwoniella reveals pathogenesis evolution and contrasting modes of karyotype evolution via chromosome fusion or intercentromeric recombination.</title>
        <authorList>
            <person name="Coelho M.A."/>
            <person name="David-Palma M."/>
            <person name="Shea T."/>
            <person name="Bowers K."/>
            <person name="Mcginley-Smith S."/>
            <person name="Mohammad A.W."/>
            <person name="Gnirke A."/>
            <person name="Yurkov A.M."/>
            <person name="Nowrousian M."/>
            <person name="Sun S."/>
            <person name="Cuomo C.A."/>
            <person name="Heitman J."/>
        </authorList>
    </citation>
    <scope>NUCLEOTIDE SEQUENCE</scope>
    <source>
        <strain evidence="2">IND107</strain>
    </source>
</reference>
<dbReference type="Proteomes" id="UP000054399">
    <property type="component" value="Unassembled WGS sequence"/>
</dbReference>
<sequence length="74" mass="8055">MSRTLLGRLRVTGGHGLKMHEQIDLQKTTVLSGRQQKILQLSIPYPDVPSFGHAAPPLPYSPPSHSALQAISDN</sequence>
<name>A0ABR3BKS1_9TREE</name>
<dbReference type="GeneID" id="91992858"/>
<dbReference type="RefSeq" id="XP_066611756.1">
    <property type="nucleotide sequence ID" value="XM_066760452.1"/>
</dbReference>